<dbReference type="PATRIC" id="fig|1183438.3.peg.2815"/>
<sequence length="1117" mass="123507">MVFAAQPLDALELARQCFQAGDLDRAALLFAQVLQTQPEQPGALNGLGVVAFQRQEFATAAEWFTRALAVEPASAKVQTNLGNALSALEQLEEALVCYQKAIALDAEFVLAHFNLANLLVRQERFAEATAEYRRTIILQPGFLEPHLRLANVLQDLDRIPEAIAVYRDAIALNPEMAELHNELGDALESQGEWEAAASCYREALRLQPDWAEVHNNLGNVLKEQQQLAEATVSYRRALECNPQLVAALYNLGNVLLNQRQFTEAAAVLRQALALDPNLAAAHGDLGTALTELGQLDAAQEEYQQSLVLDPDCAQTHCNHACLRMLHGELQAGLAESEWRWQTPLFLKNQRDFIQPAWDGTDPVGQRILIRAEQGFGDMIQFVRFASALKALGATVIFEGYAPLLPLLSSCPDIDELVLFGTALPPYDLHAAMMSLPLLLGTTVETIPAPVPYLRAPVRSKLPAELQIALTGEQRLKVGIVWAPGLRFFLDYKRYCPLEHFAPLFAFENIAFFSLYKGERAAELAAYGERITDVGSHCTDFADTAWAIDKLDLVITVDTAVAHLAGAMGKPVWILLPRVPDWRWLLERPDSPWYPTARLFRQPTPEEWTAVLENVAAALQERASQSSQLALLDRQVQAMLEEVAGHLEAGRPEQAAALCQRALALQPQRAEIHNDLGIALMDQGKYQQAEAACRRAIALQPNFAPAHSNLSQVLKELGRLNEAVASCRQAVALQPGWPELHFNLGELLECQANFEAAEASYREGVRLAPNLADGYTSLGFALQEQGKFGEALDCYAQALQLDPEAAQAHFNRATVLLLLAEFKEGWAEFEWRRELPLYSAFARHFSQPRWDGDYQALKGKTLFIQAEGGFGDAIQFVRYAAQLQAAGARVIVECLPALQPLLATCAGIDQLATPGEALPPFDAHALLLSLPGITEARIETIPRDVPYLRAPETCRLPEHLQQSLNGSKSAPRVGIVWSAKQLFYSDHKRYCPLEHFAPLVAFENIAFFSLYKGERAAELAAYGERITDVGSHCADFADTAWAIDKLDLVITVDTAVAHLAGAMGKPVWILLPHVPDWRWLLERPDSPWYPTARLFRQPAPGDWTSVLAQVSGDLQVHF</sequence>
<dbReference type="Pfam" id="PF14559">
    <property type="entry name" value="TPR_19"/>
    <property type="match status" value="1"/>
</dbReference>
<feature type="repeat" description="TPR" evidence="1">
    <location>
        <begin position="737"/>
        <end position="770"/>
    </location>
</feature>
<keyword evidence="1" id="KW-0802">TPR repeat</keyword>
<dbReference type="GO" id="GO:0097363">
    <property type="term" value="F:protein O-acetylglucosaminyltransferase activity"/>
    <property type="evidence" value="ECO:0007669"/>
    <property type="project" value="TreeGrafter"/>
</dbReference>
<feature type="coiled-coil region" evidence="2">
    <location>
        <begin position="74"/>
        <end position="101"/>
    </location>
</feature>
<dbReference type="InterPro" id="IPR011990">
    <property type="entry name" value="TPR-like_helical_dom_sf"/>
</dbReference>
<dbReference type="PANTHER" id="PTHR44366:SF1">
    <property type="entry name" value="UDP-N-ACETYLGLUCOSAMINE--PEPTIDE N-ACETYLGLUCOSAMINYLTRANSFERASE 110 KDA SUBUNIT"/>
    <property type="match status" value="1"/>
</dbReference>
<feature type="repeat" description="TPR" evidence="1">
    <location>
        <begin position="75"/>
        <end position="108"/>
    </location>
</feature>
<name>U5QJN6_GLOK1</name>
<keyword evidence="4" id="KW-1185">Reference proteome</keyword>
<dbReference type="SUPFAM" id="SSF53756">
    <property type="entry name" value="UDP-Glycosyltransferase/glycogen phosphorylase"/>
    <property type="match status" value="2"/>
</dbReference>
<feature type="repeat" description="TPR" evidence="1">
    <location>
        <begin position="669"/>
        <end position="702"/>
    </location>
</feature>
<feature type="repeat" description="TPR" evidence="1">
    <location>
        <begin position="279"/>
        <end position="312"/>
    </location>
</feature>
<reference evidence="3 4" key="1">
    <citation type="journal article" date="2013" name="PLoS ONE">
        <title>Cultivation and Complete Genome Sequencing of Gloeobacter kilaueensis sp. nov., from a Lava Cave in Kilauea Caldera, Hawai'i.</title>
        <authorList>
            <person name="Saw J.H."/>
            <person name="Schatz M."/>
            <person name="Brown M.V."/>
            <person name="Kunkel D.D."/>
            <person name="Foster J.S."/>
            <person name="Shick H."/>
            <person name="Christensen S."/>
            <person name="Hou S."/>
            <person name="Wan X."/>
            <person name="Donachie S.P."/>
        </authorList>
    </citation>
    <scope>NUCLEOTIDE SEQUENCE [LARGE SCALE GENOMIC DNA]</scope>
    <source>
        <strain evidence="4">JS</strain>
    </source>
</reference>
<dbReference type="Gene3D" id="3.40.50.2000">
    <property type="entry name" value="Glycogen Phosphorylase B"/>
    <property type="match status" value="2"/>
</dbReference>
<organism evidence="3 4">
    <name type="scientific">Gloeobacter kilaueensis (strain ATCC BAA-2537 / CCAP 1431/1 / ULC 316 / JS1)</name>
    <dbReference type="NCBI Taxonomy" id="1183438"/>
    <lineage>
        <taxon>Bacteria</taxon>
        <taxon>Bacillati</taxon>
        <taxon>Cyanobacteriota</taxon>
        <taxon>Cyanophyceae</taxon>
        <taxon>Gloeobacterales</taxon>
        <taxon>Gloeobacteraceae</taxon>
        <taxon>Gloeobacter</taxon>
    </lineage>
</organism>
<dbReference type="InterPro" id="IPR037919">
    <property type="entry name" value="OGT"/>
</dbReference>
<dbReference type="Gene3D" id="1.25.40.10">
    <property type="entry name" value="Tetratricopeptide repeat domain"/>
    <property type="match status" value="7"/>
</dbReference>
<evidence type="ECO:0000313" key="3">
    <source>
        <dbReference type="EMBL" id="AGY59103.1"/>
    </source>
</evidence>
<feature type="repeat" description="TPR" evidence="1">
    <location>
        <begin position="771"/>
        <end position="804"/>
    </location>
</feature>
<accession>U5QJN6</accession>
<dbReference type="Pfam" id="PF13414">
    <property type="entry name" value="TPR_11"/>
    <property type="match status" value="3"/>
</dbReference>
<dbReference type="KEGG" id="glj:GKIL_2857"/>
<gene>
    <name evidence="3" type="ORF">GKIL_2857</name>
</gene>
<dbReference type="OrthoDB" id="514657at2"/>
<proteinExistence type="predicted"/>
<dbReference type="eggNOG" id="COG0457">
    <property type="taxonomic scope" value="Bacteria"/>
</dbReference>
<dbReference type="PROSITE" id="PS50005">
    <property type="entry name" value="TPR"/>
    <property type="match status" value="10"/>
</dbReference>
<dbReference type="RefSeq" id="WP_023174323.1">
    <property type="nucleotide sequence ID" value="NC_022600.1"/>
</dbReference>
<feature type="repeat" description="TPR" evidence="1">
    <location>
        <begin position="211"/>
        <end position="244"/>
    </location>
</feature>
<dbReference type="HOGENOM" id="CLU_006624_0_0_3"/>
<dbReference type="Proteomes" id="UP000017396">
    <property type="component" value="Chromosome"/>
</dbReference>
<protein>
    <submittedName>
        <fullName evidence="3">TPR repeat-containing protein</fullName>
    </submittedName>
</protein>
<keyword evidence="2" id="KW-0175">Coiled coil</keyword>
<dbReference type="InterPro" id="IPR019734">
    <property type="entry name" value="TPR_rpt"/>
</dbReference>
<dbReference type="Pfam" id="PF13181">
    <property type="entry name" value="TPR_8"/>
    <property type="match status" value="1"/>
</dbReference>
<dbReference type="AlphaFoldDB" id="U5QJN6"/>
<dbReference type="PROSITE" id="PS50293">
    <property type="entry name" value="TPR_REGION"/>
    <property type="match status" value="3"/>
</dbReference>
<dbReference type="GO" id="GO:0006493">
    <property type="term" value="P:protein O-linked glycosylation"/>
    <property type="evidence" value="ECO:0007669"/>
    <property type="project" value="InterPro"/>
</dbReference>
<dbReference type="SUPFAM" id="SSF48452">
    <property type="entry name" value="TPR-like"/>
    <property type="match status" value="2"/>
</dbReference>
<feature type="repeat" description="TPR" evidence="1">
    <location>
        <begin position="245"/>
        <end position="278"/>
    </location>
</feature>
<evidence type="ECO:0000313" key="4">
    <source>
        <dbReference type="Proteomes" id="UP000017396"/>
    </source>
</evidence>
<dbReference type="EMBL" id="CP003587">
    <property type="protein sequence ID" value="AGY59103.1"/>
    <property type="molecule type" value="Genomic_DNA"/>
</dbReference>
<dbReference type="STRING" id="1183438.GKIL_2857"/>
<dbReference type="SMART" id="SM00028">
    <property type="entry name" value="TPR"/>
    <property type="match status" value="14"/>
</dbReference>
<dbReference type="PANTHER" id="PTHR44366">
    <property type="entry name" value="UDP-N-ACETYLGLUCOSAMINE--PEPTIDE N-ACETYLGLUCOSAMINYLTRANSFERASE 110 KDA SUBUNIT"/>
    <property type="match status" value="1"/>
</dbReference>
<feature type="repeat" description="TPR" evidence="1">
    <location>
        <begin position="41"/>
        <end position="74"/>
    </location>
</feature>
<feature type="repeat" description="TPR" evidence="1">
    <location>
        <begin position="177"/>
        <end position="210"/>
    </location>
</feature>
<evidence type="ECO:0000256" key="1">
    <source>
        <dbReference type="PROSITE-ProRule" id="PRU00339"/>
    </source>
</evidence>
<dbReference type="Pfam" id="PF13432">
    <property type="entry name" value="TPR_16"/>
    <property type="match status" value="3"/>
</dbReference>
<feature type="repeat" description="TPR" evidence="1">
    <location>
        <begin position="143"/>
        <end position="176"/>
    </location>
</feature>
<evidence type="ECO:0000256" key="2">
    <source>
        <dbReference type="SAM" id="Coils"/>
    </source>
</evidence>